<evidence type="ECO:0008006" key="4">
    <source>
        <dbReference type="Google" id="ProtNLM"/>
    </source>
</evidence>
<dbReference type="InterPro" id="IPR032675">
    <property type="entry name" value="LRR_dom_sf"/>
</dbReference>
<dbReference type="Proteomes" id="UP000516260">
    <property type="component" value="Chromosome 4"/>
</dbReference>
<dbReference type="PANTHER" id="PTHR24114:SF37">
    <property type="entry name" value="LEUCINE-RICH REPEAT-CONTAINING PROTEIN 74B"/>
    <property type="match status" value="1"/>
</dbReference>
<dbReference type="SUPFAM" id="SSF52047">
    <property type="entry name" value="RNI-like"/>
    <property type="match status" value="1"/>
</dbReference>
<gene>
    <name evidence="2" type="ORF">fugu_003575</name>
</gene>
<dbReference type="PANTHER" id="PTHR24114">
    <property type="entry name" value="LEUCINE RICH REPEAT FAMILY PROTEIN"/>
    <property type="match status" value="1"/>
</dbReference>
<evidence type="ECO:0000313" key="3">
    <source>
        <dbReference type="Proteomes" id="UP000516260"/>
    </source>
</evidence>
<dbReference type="Pfam" id="PF13516">
    <property type="entry name" value="LRR_6"/>
    <property type="match status" value="4"/>
</dbReference>
<dbReference type="EMBL" id="SWLE01000017">
    <property type="protein sequence ID" value="TNM89341.1"/>
    <property type="molecule type" value="Genomic_DNA"/>
</dbReference>
<dbReference type="AlphaFoldDB" id="A0A4Z2BA90"/>
<organism evidence="2 3">
    <name type="scientific">Takifugu bimaculatus</name>
    <dbReference type="NCBI Taxonomy" id="433685"/>
    <lineage>
        <taxon>Eukaryota</taxon>
        <taxon>Metazoa</taxon>
        <taxon>Chordata</taxon>
        <taxon>Craniata</taxon>
        <taxon>Vertebrata</taxon>
        <taxon>Euteleostomi</taxon>
        <taxon>Actinopterygii</taxon>
        <taxon>Neopterygii</taxon>
        <taxon>Teleostei</taxon>
        <taxon>Neoteleostei</taxon>
        <taxon>Acanthomorphata</taxon>
        <taxon>Eupercaria</taxon>
        <taxon>Tetraodontiformes</taxon>
        <taxon>Tetradontoidea</taxon>
        <taxon>Tetraodontidae</taxon>
        <taxon>Takifugu</taxon>
    </lineage>
</organism>
<accession>A0A4Z2BA90</accession>
<dbReference type="SMART" id="SM00368">
    <property type="entry name" value="LRR_RI"/>
    <property type="match status" value="4"/>
</dbReference>
<proteinExistence type="predicted"/>
<evidence type="ECO:0000313" key="2">
    <source>
        <dbReference type="EMBL" id="TNM89341.1"/>
    </source>
</evidence>
<reference evidence="2 3" key="1">
    <citation type="submission" date="2019-04" db="EMBL/GenBank/DDBJ databases">
        <title>The sequence and de novo assembly of Takifugu bimaculatus genome using PacBio and Hi-C technologies.</title>
        <authorList>
            <person name="Xu P."/>
            <person name="Liu B."/>
            <person name="Zhou Z."/>
        </authorList>
    </citation>
    <scope>NUCLEOTIDE SEQUENCE [LARGE SCALE GENOMIC DNA]</scope>
    <source>
        <strain evidence="2">TB-2018</strain>
        <tissue evidence="2">Muscle</tissue>
    </source>
</reference>
<dbReference type="InterPro" id="IPR001611">
    <property type="entry name" value="Leu-rich_rpt"/>
</dbReference>
<keyword evidence="3" id="KW-1185">Reference proteome</keyword>
<comment type="caution">
    <text evidence="2">The sequence shown here is derived from an EMBL/GenBank/DDBJ whole genome shotgun (WGS) entry which is preliminary data.</text>
</comment>
<protein>
    <recommendedName>
        <fullName evidence="4">CARMIL pleckstrin homology domain-containing protein</fullName>
    </recommendedName>
</protein>
<dbReference type="PROSITE" id="PS51450">
    <property type="entry name" value="LRR"/>
    <property type="match status" value="1"/>
</dbReference>
<sequence length="194" mass="21504">MEMEMLTPIWISEVRCRHLTPQGQKSYRRACEKFRVVPSSAFLRQIQSSEMLLMHRSLGPQGTKALAVALVTNTSVLKLNLRDNWMEGMGGAAIAEMLKENCYITEVDLSDNNLGDRGADAVADMLQRNSTLVEISLSGNDFTDEAAERLSQALTVNTRLQHLDLSHNALAERAGSADLRQTRRGPGNVPTLHQ</sequence>
<feature type="region of interest" description="Disordered" evidence="1">
    <location>
        <begin position="174"/>
        <end position="194"/>
    </location>
</feature>
<evidence type="ECO:0000256" key="1">
    <source>
        <dbReference type="SAM" id="MobiDB-lite"/>
    </source>
</evidence>
<name>A0A4Z2BA90_9TELE</name>
<dbReference type="Gene3D" id="3.80.10.10">
    <property type="entry name" value="Ribonuclease Inhibitor"/>
    <property type="match status" value="1"/>
</dbReference>
<dbReference type="InterPro" id="IPR052394">
    <property type="entry name" value="LRR-containing"/>
</dbReference>